<feature type="compositionally biased region" description="Basic and acidic residues" evidence="1">
    <location>
        <begin position="265"/>
        <end position="280"/>
    </location>
</feature>
<feature type="compositionally biased region" description="Basic and acidic residues" evidence="1">
    <location>
        <begin position="645"/>
        <end position="669"/>
    </location>
</feature>
<feature type="compositionally biased region" description="Basic and acidic residues" evidence="1">
    <location>
        <begin position="183"/>
        <end position="230"/>
    </location>
</feature>
<feature type="compositionally biased region" description="Polar residues" evidence="1">
    <location>
        <begin position="333"/>
        <end position="348"/>
    </location>
</feature>
<feature type="compositionally biased region" description="Polar residues" evidence="1">
    <location>
        <begin position="29"/>
        <end position="40"/>
    </location>
</feature>
<feature type="compositionally biased region" description="Basic and acidic residues" evidence="1">
    <location>
        <begin position="81"/>
        <end position="94"/>
    </location>
</feature>
<reference evidence="3" key="1">
    <citation type="submission" date="2021-01" db="EMBL/GenBank/DDBJ databases">
        <authorList>
            <person name="Corre E."/>
            <person name="Pelletier E."/>
            <person name="Niang G."/>
            <person name="Scheremetjew M."/>
            <person name="Finn R."/>
            <person name="Kale V."/>
            <person name="Holt S."/>
            <person name="Cochrane G."/>
            <person name="Meng A."/>
            <person name="Brown T."/>
            <person name="Cohen L."/>
        </authorList>
    </citation>
    <scope>NUCLEOTIDE SEQUENCE</scope>
    <source>
        <strain evidence="3">GSO104</strain>
    </source>
</reference>
<proteinExistence type="predicted"/>
<feature type="compositionally biased region" description="Polar residues" evidence="1">
    <location>
        <begin position="433"/>
        <end position="443"/>
    </location>
</feature>
<dbReference type="InterPro" id="IPR049227">
    <property type="entry name" value="DUF6824"/>
</dbReference>
<feature type="compositionally biased region" description="Polar residues" evidence="1">
    <location>
        <begin position="605"/>
        <end position="624"/>
    </location>
</feature>
<feature type="region of interest" description="Disordered" evidence="1">
    <location>
        <begin position="1"/>
        <end position="103"/>
    </location>
</feature>
<gene>
    <name evidence="3" type="ORF">DBRI00130_LOCUS5583</name>
</gene>
<feature type="compositionally biased region" description="Polar residues" evidence="1">
    <location>
        <begin position="409"/>
        <end position="418"/>
    </location>
</feature>
<dbReference type="AlphaFoldDB" id="A0A6S8QDH8"/>
<dbReference type="Pfam" id="PF20710">
    <property type="entry name" value="DUF6824"/>
    <property type="match status" value="1"/>
</dbReference>
<name>A0A6S8QDH8_9STRA</name>
<feature type="compositionally biased region" description="Low complexity" evidence="1">
    <location>
        <begin position="584"/>
        <end position="594"/>
    </location>
</feature>
<accession>A0A6S8QDH8</accession>
<evidence type="ECO:0000256" key="1">
    <source>
        <dbReference type="SAM" id="MobiDB-lite"/>
    </source>
</evidence>
<evidence type="ECO:0000313" key="3">
    <source>
        <dbReference type="EMBL" id="CAE4589343.1"/>
    </source>
</evidence>
<feature type="domain" description="DUF6824" evidence="2">
    <location>
        <begin position="114"/>
        <end position="199"/>
    </location>
</feature>
<feature type="compositionally biased region" description="Polar residues" evidence="1">
    <location>
        <begin position="231"/>
        <end position="249"/>
    </location>
</feature>
<feature type="compositionally biased region" description="Basic and acidic residues" evidence="1">
    <location>
        <begin position="420"/>
        <end position="431"/>
    </location>
</feature>
<dbReference type="EMBL" id="HBNS01006900">
    <property type="protein sequence ID" value="CAE4589343.1"/>
    <property type="molecule type" value="Transcribed_RNA"/>
</dbReference>
<protein>
    <recommendedName>
        <fullName evidence="2">DUF6824 domain-containing protein</fullName>
    </recommendedName>
</protein>
<feature type="region of interest" description="Disordered" evidence="1">
    <location>
        <begin position="183"/>
        <end position="749"/>
    </location>
</feature>
<sequence length="955" mass="106042">MLNNMSDDKGEATGSVAEGTTDNQKKSTEPNTEEGTSSPASGRGEREGDKPANDSLRDGDPAAETAEKQIDSSAESGNEEGNDKEGGSQKESSVKKVSPADWPLFKIKDYHANDVLYGRGGGTNHHPGNKRYRKLVDERKADYINSKRLDKPLVALGIIKMWREQDPPGRFLKHDEKTGLWNDVGDKKAREKTSQALREKAPTMRKENDRGKGEEKDSGDNDSDTKESKDGSPTSAERQTRFNVPNASPLTDAEKKIKANKRLVLRRDHSLGRDYIKDDQPITLNGFSWNDPLENMFGTGGSDSGLRRVSDPGYQTSRREGWDSAFEGPRNKSLPTSISPPSLRSQSKIAEDADFRSMKPPSTRIGRRNHSLVKNPLPGANVSIPARNPFEDDRSGEEGWGAPPPYRSKFTQQTNGNKRYSSDESRRERSPNHNRSSAPSRLVNNDGGASAFSRPHDGSAFVRKTSGGRGHPRMYSSSNSSTTEENGDPRFVQNPPGQAHHNRQSYSRDSGMSDDYLRVADMMGGGMQASLRRSWSESNEDTQPPLHRSWSESNEDTQPPLRRGWHESNEDYSMGTHAPRVDNSGGSRSSRGSRYSPDNVPPTGNIFQQSGQYSPRSPTQSANPGQDYDRIDYGGAGYAHSPPSNRRDYDMERRRSEGHESKYPGDDRYSSFSSPAAAPPSPSRKQSLQSIGKTLRRDVKRPSLIRKLSGGSVPQPSAFPQDRQRMSSLPKPNAIKRNTSNQNETTETRMKGIKRAVLSRDHSLASRALKQSMGMEPLTPAVFDNGTEEEMERLGSDFGRSRLNDTPRNSSTFSDDFRRMKKPEMQRTSTIEAVHHAFREGFVDRPSPVVRNTTIDIIADELLATEARTVNQTSKPMSLSANDRTSTIDAIAMDMVSRDREGIHLSSIENLALVDNLENDPLIGPAVPPDNRASSRDTEPYVDQITDDWFERCDL</sequence>
<organism evidence="3">
    <name type="scientific">Ditylum brightwellii</name>
    <dbReference type="NCBI Taxonomy" id="49249"/>
    <lineage>
        <taxon>Eukaryota</taxon>
        <taxon>Sar</taxon>
        <taxon>Stramenopiles</taxon>
        <taxon>Ochrophyta</taxon>
        <taxon>Bacillariophyta</taxon>
        <taxon>Mediophyceae</taxon>
        <taxon>Lithodesmiophycidae</taxon>
        <taxon>Lithodesmiales</taxon>
        <taxon>Lithodesmiaceae</taxon>
        <taxon>Ditylum</taxon>
    </lineage>
</organism>
<feature type="compositionally biased region" description="Basic and acidic residues" evidence="1">
    <location>
        <begin position="43"/>
        <end position="70"/>
    </location>
</feature>
<evidence type="ECO:0000259" key="2">
    <source>
        <dbReference type="Pfam" id="PF20710"/>
    </source>
</evidence>
<feature type="compositionally biased region" description="Polar residues" evidence="1">
    <location>
        <begin position="736"/>
        <end position="745"/>
    </location>
</feature>
<feature type="compositionally biased region" description="Basic and acidic residues" evidence="1">
    <location>
        <begin position="1"/>
        <end position="11"/>
    </location>
</feature>